<organism evidence="4 5">
    <name type="scientific">Cnuella takakiae</name>
    <dbReference type="NCBI Taxonomy" id="1302690"/>
    <lineage>
        <taxon>Bacteria</taxon>
        <taxon>Pseudomonadati</taxon>
        <taxon>Bacteroidota</taxon>
        <taxon>Chitinophagia</taxon>
        <taxon>Chitinophagales</taxon>
        <taxon>Chitinophagaceae</taxon>
        <taxon>Cnuella</taxon>
    </lineage>
</organism>
<gene>
    <name evidence="4" type="ORF">SAMN05444008_10310</name>
</gene>
<feature type="domain" description="Peptidase M16 C-terminal" evidence="3">
    <location>
        <begin position="189"/>
        <end position="356"/>
    </location>
</feature>
<evidence type="ECO:0000256" key="2">
    <source>
        <dbReference type="SAM" id="SignalP"/>
    </source>
</evidence>
<proteinExistence type="inferred from homology"/>
<dbReference type="RefSeq" id="WP_073040385.1">
    <property type="nucleotide sequence ID" value="NZ_FQUO01000003.1"/>
</dbReference>
<dbReference type="InterPro" id="IPR011249">
    <property type="entry name" value="Metalloenz_LuxS/M16"/>
</dbReference>
<dbReference type="SUPFAM" id="SSF63411">
    <property type="entry name" value="LuxS/MPP-like metallohydrolase"/>
    <property type="match status" value="2"/>
</dbReference>
<dbReference type="OrthoDB" id="9811314at2"/>
<dbReference type="Proteomes" id="UP000184368">
    <property type="component" value="Unassembled WGS sequence"/>
</dbReference>
<accession>A0A1M4WF91</accession>
<dbReference type="Gene3D" id="3.30.830.10">
    <property type="entry name" value="Metalloenzyme, LuxS/M16 peptidase-like"/>
    <property type="match status" value="2"/>
</dbReference>
<evidence type="ECO:0000259" key="3">
    <source>
        <dbReference type="Pfam" id="PF05193"/>
    </source>
</evidence>
<keyword evidence="2" id="KW-0732">Signal</keyword>
<dbReference type="PANTHER" id="PTHR11851:SF49">
    <property type="entry name" value="MITOCHONDRIAL-PROCESSING PEPTIDASE SUBUNIT ALPHA"/>
    <property type="match status" value="1"/>
</dbReference>
<dbReference type="EMBL" id="FQUO01000003">
    <property type="protein sequence ID" value="SHE79884.1"/>
    <property type="molecule type" value="Genomic_DNA"/>
</dbReference>
<comment type="similarity">
    <text evidence="1">Belongs to the peptidase M16 family.</text>
</comment>
<dbReference type="Pfam" id="PF05193">
    <property type="entry name" value="Peptidase_M16_C"/>
    <property type="match status" value="1"/>
</dbReference>
<dbReference type="InterPro" id="IPR007863">
    <property type="entry name" value="Peptidase_M16_C"/>
</dbReference>
<protein>
    <submittedName>
        <fullName evidence="4">Predicted Zn-dependent peptidase</fullName>
    </submittedName>
</protein>
<evidence type="ECO:0000313" key="5">
    <source>
        <dbReference type="Proteomes" id="UP000184368"/>
    </source>
</evidence>
<dbReference type="AlphaFoldDB" id="A0A1M4WF91"/>
<sequence length="446" mass="49522">MRSYIHKIIIACCCLLPMAAGAQLKDPYEMNISGVKVIVQPSGNDIVEVLTIIKGGVYNYTADKAGIENLAITALTECGTVKDDKNSFKNKLDKVSAQVGGGAGRDFSSFRMNCIRADLEQVWPLYVDALTQPRFDAKEFARMKQDAITGLKAEESNPDAAIDQLSMNLAFAGKAYAKRPQGTVATVGKLTAEETKAFYKKLLNRGRLTMVVVGEVPRAELEQKISAMLDRIPAGQPFVVKKDSYTPPANTIKPEQKDIATNYIKGITGAPQPGTPDYNAFVLAMRIFYTRHFVEVRSNQGLSYAPQVWFSGGLTPYANIYVTTTEPDKYVAVARNLIEKIKREGFTEKELKDRKTGYISETYYRQETNSAMAGALASNEVIHGNWKRAMTVKDDMQKVSLADINRVFSKYITNITWAYQGDPKKVNQALYIQKDAPPLPKDVKTF</sequence>
<dbReference type="PANTHER" id="PTHR11851">
    <property type="entry name" value="METALLOPROTEASE"/>
    <property type="match status" value="1"/>
</dbReference>
<feature type="signal peptide" evidence="2">
    <location>
        <begin position="1"/>
        <end position="22"/>
    </location>
</feature>
<dbReference type="STRING" id="1302690.BUE76_07345"/>
<reference evidence="4 5" key="1">
    <citation type="submission" date="2016-11" db="EMBL/GenBank/DDBJ databases">
        <authorList>
            <person name="Jaros S."/>
            <person name="Januszkiewicz K."/>
            <person name="Wedrychowicz H."/>
        </authorList>
    </citation>
    <scope>NUCLEOTIDE SEQUENCE [LARGE SCALE GENOMIC DNA]</scope>
    <source>
        <strain evidence="4 5">DSM 26897</strain>
    </source>
</reference>
<feature type="chain" id="PRO_5012115464" evidence="2">
    <location>
        <begin position="23"/>
        <end position="446"/>
    </location>
</feature>
<dbReference type="InterPro" id="IPR050361">
    <property type="entry name" value="MPP/UQCRC_Complex"/>
</dbReference>
<name>A0A1M4WF91_9BACT</name>
<evidence type="ECO:0000313" key="4">
    <source>
        <dbReference type="EMBL" id="SHE79884.1"/>
    </source>
</evidence>
<keyword evidence="5" id="KW-1185">Reference proteome</keyword>
<evidence type="ECO:0000256" key="1">
    <source>
        <dbReference type="ARBA" id="ARBA00007261"/>
    </source>
</evidence>
<dbReference type="GO" id="GO:0046872">
    <property type="term" value="F:metal ion binding"/>
    <property type="evidence" value="ECO:0007669"/>
    <property type="project" value="InterPro"/>
</dbReference>